<evidence type="ECO:0000256" key="2">
    <source>
        <dbReference type="ARBA" id="ARBA00001947"/>
    </source>
</evidence>
<evidence type="ECO:0000256" key="5">
    <source>
        <dbReference type="ARBA" id="ARBA00022801"/>
    </source>
</evidence>
<evidence type="ECO:0000256" key="3">
    <source>
        <dbReference type="ARBA" id="ARBA00006247"/>
    </source>
</evidence>
<dbReference type="PANTHER" id="PTHR43808">
    <property type="entry name" value="ACETYLORNITHINE DEACETYLASE"/>
    <property type="match status" value="1"/>
</dbReference>
<comment type="cofactor">
    <cofactor evidence="2">
        <name>Zn(2+)</name>
        <dbReference type="ChEBI" id="CHEBI:29105"/>
    </cofactor>
</comment>
<keyword evidence="4" id="KW-0479">Metal-binding</keyword>
<dbReference type="InterPro" id="IPR050072">
    <property type="entry name" value="Peptidase_M20A"/>
</dbReference>
<reference evidence="10" key="1">
    <citation type="submission" date="2016-10" db="EMBL/GenBank/DDBJ databases">
        <authorList>
            <person name="Varghese N."/>
            <person name="Submissions S."/>
        </authorList>
    </citation>
    <scope>NUCLEOTIDE SEQUENCE [LARGE SCALE GENOMIC DNA]</scope>
    <source>
        <strain evidence="10">DSM 22530</strain>
    </source>
</reference>
<keyword evidence="6" id="KW-0862">Zinc</keyword>
<dbReference type="Gene3D" id="3.30.70.360">
    <property type="match status" value="1"/>
</dbReference>
<dbReference type="Pfam" id="PF07687">
    <property type="entry name" value="M20_dimer"/>
    <property type="match status" value="1"/>
</dbReference>
<evidence type="ECO:0000256" key="7">
    <source>
        <dbReference type="ARBA" id="ARBA00023285"/>
    </source>
</evidence>
<dbReference type="Gene3D" id="3.40.630.10">
    <property type="entry name" value="Zn peptidases"/>
    <property type="match status" value="1"/>
</dbReference>
<dbReference type="InterPro" id="IPR036264">
    <property type="entry name" value="Bact_exopeptidase_dim_dom"/>
</dbReference>
<dbReference type="InterPro" id="IPR002933">
    <property type="entry name" value="Peptidase_M20"/>
</dbReference>
<comment type="cofactor">
    <cofactor evidence="1">
        <name>Co(2+)</name>
        <dbReference type="ChEBI" id="CHEBI:48828"/>
    </cofactor>
</comment>
<dbReference type="NCBIfam" id="NF005373">
    <property type="entry name" value="PRK06915.1"/>
    <property type="match status" value="1"/>
</dbReference>
<dbReference type="InterPro" id="IPR010182">
    <property type="entry name" value="ArgE/DapE"/>
</dbReference>
<accession>A0A1I1SC66</accession>
<keyword evidence="5" id="KW-0378">Hydrolase</keyword>
<dbReference type="NCBIfam" id="TIGR01910">
    <property type="entry name" value="DapE-ArgE"/>
    <property type="match status" value="1"/>
</dbReference>
<evidence type="ECO:0000259" key="8">
    <source>
        <dbReference type="Pfam" id="PF07687"/>
    </source>
</evidence>
<dbReference type="EMBL" id="FOMR01000001">
    <property type="protein sequence ID" value="SFD44017.1"/>
    <property type="molecule type" value="Genomic_DNA"/>
</dbReference>
<comment type="similarity">
    <text evidence="3">Belongs to the peptidase M20A family.</text>
</comment>
<organism evidence="9 10">
    <name type="scientific">Lentibacillus persicus</name>
    <dbReference type="NCBI Taxonomy" id="640948"/>
    <lineage>
        <taxon>Bacteria</taxon>
        <taxon>Bacillati</taxon>
        <taxon>Bacillota</taxon>
        <taxon>Bacilli</taxon>
        <taxon>Bacillales</taxon>
        <taxon>Bacillaceae</taxon>
        <taxon>Lentibacillus</taxon>
    </lineage>
</organism>
<dbReference type="InterPro" id="IPR011650">
    <property type="entry name" value="Peptidase_M20_dimer"/>
</dbReference>
<dbReference type="GO" id="GO:0046872">
    <property type="term" value="F:metal ion binding"/>
    <property type="evidence" value="ECO:0007669"/>
    <property type="project" value="UniProtKB-KW"/>
</dbReference>
<evidence type="ECO:0000256" key="4">
    <source>
        <dbReference type="ARBA" id="ARBA00022723"/>
    </source>
</evidence>
<evidence type="ECO:0000313" key="9">
    <source>
        <dbReference type="EMBL" id="SFD44017.1"/>
    </source>
</evidence>
<dbReference type="STRING" id="640948.SAMN05216238_101347"/>
<dbReference type="AlphaFoldDB" id="A0A1I1SC66"/>
<dbReference type="GO" id="GO:0016787">
    <property type="term" value="F:hydrolase activity"/>
    <property type="evidence" value="ECO:0007669"/>
    <property type="project" value="UniProtKB-KW"/>
</dbReference>
<dbReference type="SUPFAM" id="SSF53187">
    <property type="entry name" value="Zn-dependent exopeptidases"/>
    <property type="match status" value="1"/>
</dbReference>
<dbReference type="PANTHER" id="PTHR43808:SF25">
    <property type="entry name" value="PEPTIDASE M20 DIMERISATION DOMAIN-CONTAINING PROTEIN"/>
    <property type="match status" value="1"/>
</dbReference>
<sequence length="398" mass="43629">MIRQPSTAGNEKGVQQLVSEKLTQLGLEVDIWEPDVKALSKSKFFNSSRSDFDNSPNVVGVLAGTGGGHSIILNGHVDVVPPGDLNTWDEDPYSGRVKDGKVYGRGATDMKGGNAALLIALETIVDMDVQLKGDVIFQSVIEEESGGSGTLSVIEERGYKGDVALLPEPSEMKIFPKQQGSVWFKVKVKGISAHGGTRYEGVSAIDKGIKVYHKLLELEKIRNDRLNDPLYAENPIPIPLNIGQFNGGYFPSAVPDDVEIEGRYGIAPAESIEEAQREFEETLKHLAEDDEWFKEHPVTVEWFGLRLPPGGCDLDHPFLEVLKNSYQSVKNEEPTLAGSTWGTDGGLLTQAGNIPSLIFGPGTTRMAHFSNEYVELDKIFDTAEIITEAILEWCNRSK</sequence>
<dbReference type="Proteomes" id="UP000199474">
    <property type="component" value="Unassembled WGS sequence"/>
</dbReference>
<proteinExistence type="inferred from homology"/>
<keyword evidence="10" id="KW-1185">Reference proteome</keyword>
<dbReference type="Pfam" id="PF01546">
    <property type="entry name" value="Peptidase_M20"/>
    <property type="match status" value="1"/>
</dbReference>
<keyword evidence="7" id="KW-0170">Cobalt</keyword>
<evidence type="ECO:0000256" key="6">
    <source>
        <dbReference type="ARBA" id="ARBA00022833"/>
    </source>
</evidence>
<evidence type="ECO:0000313" key="10">
    <source>
        <dbReference type="Proteomes" id="UP000199474"/>
    </source>
</evidence>
<dbReference type="SUPFAM" id="SSF55031">
    <property type="entry name" value="Bacterial exopeptidase dimerisation domain"/>
    <property type="match status" value="1"/>
</dbReference>
<protein>
    <submittedName>
        <fullName evidence="9">4-acetamidobutyryl-CoA deacetylase</fullName>
    </submittedName>
</protein>
<evidence type="ECO:0000256" key="1">
    <source>
        <dbReference type="ARBA" id="ARBA00001941"/>
    </source>
</evidence>
<feature type="domain" description="Peptidase M20 dimerisation" evidence="8">
    <location>
        <begin position="178"/>
        <end position="290"/>
    </location>
</feature>
<gene>
    <name evidence="9" type="ORF">SAMN05216238_101347</name>
</gene>
<name>A0A1I1SC66_9BACI</name>